<dbReference type="UniPathway" id="UPA00031">
    <property type="reaction ID" value="UER00013"/>
</dbReference>
<name>A0A1I0GDU0_9FIRM</name>
<dbReference type="GO" id="GO:0004401">
    <property type="term" value="F:histidinol-phosphatase activity"/>
    <property type="evidence" value="ECO:0007669"/>
    <property type="project" value="UniProtKB-UniRule"/>
</dbReference>
<evidence type="ECO:0000256" key="3">
    <source>
        <dbReference type="ARBA" id="ARBA00013085"/>
    </source>
</evidence>
<keyword evidence="11" id="KW-1185">Reference proteome</keyword>
<dbReference type="InterPro" id="IPR004013">
    <property type="entry name" value="PHP_dom"/>
</dbReference>
<dbReference type="PANTHER" id="PTHR21039">
    <property type="entry name" value="HISTIDINOL PHOSPHATASE-RELATED"/>
    <property type="match status" value="1"/>
</dbReference>
<dbReference type="RefSeq" id="WP_170834853.1">
    <property type="nucleotide sequence ID" value="NZ_FOHU01000020.1"/>
</dbReference>
<evidence type="ECO:0000313" key="10">
    <source>
        <dbReference type="EMBL" id="SET69217.1"/>
    </source>
</evidence>
<dbReference type="GO" id="GO:0005737">
    <property type="term" value="C:cytoplasm"/>
    <property type="evidence" value="ECO:0007669"/>
    <property type="project" value="TreeGrafter"/>
</dbReference>
<dbReference type="Gene3D" id="3.20.20.140">
    <property type="entry name" value="Metal-dependent hydrolases"/>
    <property type="match status" value="1"/>
</dbReference>
<dbReference type="Proteomes" id="UP000199568">
    <property type="component" value="Unassembled WGS sequence"/>
</dbReference>
<sequence>MYDFHVHSDFSPDSTMKMEEAILSAIQKGLKEICFTDHTDYDYDGNNNNFEFHIPDYLQAIEVLQNKYADKIIIKKGIEFGLQPHILDKYKRDVEAYGFDFIIGSIHSVEKHDLFFGNFFANKTQKRAYEVYFQELSYVVEHCDDFSVLGHVDIIKRYGGYDLSLPLKEYEEATAVIFKRLIEKGKGIELNTSGIRYNLGDYHPSLDIVQLFHSLGGEIITLGSDSHEPHHLAFDFNNALKHLKDIGFKYITTFDNMEPKFHQIEALLDEK</sequence>
<evidence type="ECO:0000256" key="7">
    <source>
        <dbReference type="ARBA" id="ARBA00049158"/>
    </source>
</evidence>
<dbReference type="Pfam" id="PF02811">
    <property type="entry name" value="PHP"/>
    <property type="match status" value="1"/>
</dbReference>
<dbReference type="NCBIfam" id="TIGR01856">
    <property type="entry name" value="hisJ_fam"/>
    <property type="match status" value="1"/>
</dbReference>
<accession>A0A1I0GDU0</accession>
<dbReference type="AlphaFoldDB" id="A0A1I0GDU0"/>
<gene>
    <name evidence="10" type="ORF">SAMN05660297_03169</name>
</gene>
<proteinExistence type="inferred from homology"/>
<keyword evidence="5 8" id="KW-0378">Hydrolase</keyword>
<dbReference type="SMART" id="SM00481">
    <property type="entry name" value="POLIIIAc"/>
    <property type="match status" value="1"/>
</dbReference>
<comment type="catalytic activity">
    <reaction evidence="7 8">
        <text>L-histidinol phosphate + H2O = L-histidinol + phosphate</text>
        <dbReference type="Rhea" id="RHEA:14465"/>
        <dbReference type="ChEBI" id="CHEBI:15377"/>
        <dbReference type="ChEBI" id="CHEBI:43474"/>
        <dbReference type="ChEBI" id="CHEBI:57699"/>
        <dbReference type="ChEBI" id="CHEBI:57980"/>
        <dbReference type="EC" id="3.1.3.15"/>
    </reaction>
</comment>
<dbReference type="EC" id="3.1.3.15" evidence="3 8"/>
<comment type="pathway">
    <text evidence="1 8">Amino-acid biosynthesis; L-histidine biosynthesis; L-histidine from 5-phospho-alpha-D-ribose 1-diphosphate: step 8/9.</text>
</comment>
<evidence type="ECO:0000256" key="4">
    <source>
        <dbReference type="ARBA" id="ARBA00022605"/>
    </source>
</evidence>
<dbReference type="EMBL" id="FOHU01000020">
    <property type="protein sequence ID" value="SET69217.1"/>
    <property type="molecule type" value="Genomic_DNA"/>
</dbReference>
<evidence type="ECO:0000256" key="2">
    <source>
        <dbReference type="ARBA" id="ARBA00009152"/>
    </source>
</evidence>
<dbReference type="PANTHER" id="PTHR21039:SF0">
    <property type="entry name" value="HISTIDINOL-PHOSPHATASE"/>
    <property type="match status" value="1"/>
</dbReference>
<organism evidence="10 11">
    <name type="scientific">Natronincola peptidivorans</name>
    <dbReference type="NCBI Taxonomy" id="426128"/>
    <lineage>
        <taxon>Bacteria</taxon>
        <taxon>Bacillati</taxon>
        <taxon>Bacillota</taxon>
        <taxon>Clostridia</taxon>
        <taxon>Peptostreptococcales</taxon>
        <taxon>Natronincolaceae</taxon>
        <taxon>Natronincola</taxon>
    </lineage>
</organism>
<evidence type="ECO:0000256" key="8">
    <source>
        <dbReference type="RuleBase" id="RU366003"/>
    </source>
</evidence>
<dbReference type="SUPFAM" id="SSF89550">
    <property type="entry name" value="PHP domain-like"/>
    <property type="match status" value="1"/>
</dbReference>
<dbReference type="InterPro" id="IPR003141">
    <property type="entry name" value="Pol/His_phosphatase_N"/>
</dbReference>
<feature type="domain" description="Polymerase/histidinol phosphatase N-terminal" evidence="9">
    <location>
        <begin position="2"/>
        <end position="84"/>
    </location>
</feature>
<evidence type="ECO:0000259" key="9">
    <source>
        <dbReference type="SMART" id="SM00481"/>
    </source>
</evidence>
<comment type="similarity">
    <text evidence="2 8">Belongs to the PHP hydrolase family. HisK subfamily.</text>
</comment>
<evidence type="ECO:0000256" key="6">
    <source>
        <dbReference type="ARBA" id="ARBA00023102"/>
    </source>
</evidence>
<dbReference type="InterPro" id="IPR016195">
    <property type="entry name" value="Pol/histidinol_Pase-like"/>
</dbReference>
<protein>
    <recommendedName>
        <fullName evidence="3 8">Histidinol-phosphatase</fullName>
        <shortName evidence="8">HolPase</shortName>
        <ecNumber evidence="3 8">3.1.3.15</ecNumber>
    </recommendedName>
</protein>
<reference evidence="10 11" key="1">
    <citation type="submission" date="2016-10" db="EMBL/GenBank/DDBJ databases">
        <authorList>
            <person name="de Groot N.N."/>
        </authorList>
    </citation>
    <scope>NUCLEOTIDE SEQUENCE [LARGE SCALE GENOMIC DNA]</scope>
    <source>
        <strain evidence="10 11">DSM 18979</strain>
    </source>
</reference>
<keyword evidence="6 8" id="KW-0368">Histidine biosynthesis</keyword>
<evidence type="ECO:0000256" key="1">
    <source>
        <dbReference type="ARBA" id="ARBA00004970"/>
    </source>
</evidence>
<evidence type="ECO:0000256" key="5">
    <source>
        <dbReference type="ARBA" id="ARBA00022801"/>
    </source>
</evidence>
<evidence type="ECO:0000313" key="11">
    <source>
        <dbReference type="Proteomes" id="UP000199568"/>
    </source>
</evidence>
<keyword evidence="4 8" id="KW-0028">Amino-acid biosynthesis</keyword>
<dbReference type="STRING" id="426128.SAMN05660297_03169"/>
<dbReference type="GO" id="GO:0000105">
    <property type="term" value="P:L-histidine biosynthetic process"/>
    <property type="evidence" value="ECO:0007669"/>
    <property type="project" value="UniProtKB-UniRule"/>
</dbReference>
<dbReference type="InterPro" id="IPR010140">
    <property type="entry name" value="Histidinol_P_phosphatase_HisJ"/>
</dbReference>